<dbReference type="Pfam" id="PF01423">
    <property type="entry name" value="LSM"/>
    <property type="match status" value="1"/>
</dbReference>
<dbReference type="GO" id="GO:1990935">
    <property type="term" value="F:splicing factor binding"/>
    <property type="evidence" value="ECO:0007669"/>
    <property type="project" value="EnsemblFungi"/>
</dbReference>
<dbReference type="InParanoid" id="G0V9C9"/>
<reference evidence="12 13" key="1">
    <citation type="journal article" date="2011" name="Proc. Natl. Acad. Sci. U.S.A.">
        <title>Evolutionary erosion of yeast sex chromosomes by mating-type switching accidents.</title>
        <authorList>
            <person name="Gordon J.L."/>
            <person name="Armisen D."/>
            <person name="Proux-Wera E."/>
            <person name="Oheigeartaigh S.S."/>
            <person name="Byrne K.P."/>
            <person name="Wolfe K.H."/>
        </authorList>
    </citation>
    <scope>NUCLEOTIDE SEQUENCE [LARGE SCALE GENOMIC DNA]</scope>
    <source>
        <strain evidence="13">ATCC 76901 / BCRC 22586 / CBS 4309 / NBRC 1992 / NRRL Y-12630</strain>
    </source>
</reference>
<dbReference type="GO" id="GO:0005685">
    <property type="term" value="C:U1 snRNP"/>
    <property type="evidence" value="ECO:0007669"/>
    <property type="project" value="EnsemblFungi"/>
</dbReference>
<dbReference type="Gene3D" id="2.30.30.100">
    <property type="match status" value="1"/>
</dbReference>
<dbReference type="PANTHER" id="PTHR11021">
    <property type="entry name" value="SMALL NUCLEAR RIBONUCLEOPROTEIN F SNRNP-F"/>
    <property type="match status" value="1"/>
</dbReference>
<dbReference type="OrthoDB" id="409625at2759"/>
<dbReference type="GO" id="GO:0046540">
    <property type="term" value="C:U4/U6 x U5 tri-snRNP complex"/>
    <property type="evidence" value="ECO:0007669"/>
    <property type="project" value="EnsemblFungi"/>
</dbReference>
<dbReference type="GO" id="GO:0000398">
    <property type="term" value="P:mRNA splicing, via spliceosome"/>
    <property type="evidence" value="ECO:0007669"/>
    <property type="project" value="EnsemblFungi"/>
</dbReference>
<dbReference type="FunCoup" id="G0V9C9">
    <property type="interactions" value="809"/>
</dbReference>
<dbReference type="RefSeq" id="XP_003674458.1">
    <property type="nucleotide sequence ID" value="XM_003674410.1"/>
</dbReference>
<dbReference type="InterPro" id="IPR016487">
    <property type="entry name" value="Lsm6/sSmF"/>
</dbReference>
<dbReference type="GeneID" id="96901555"/>
<dbReference type="eggNOG" id="KOG3482">
    <property type="taxonomic scope" value="Eukaryota"/>
</dbReference>
<keyword evidence="3 10" id="KW-0507">mRNA processing</keyword>
<dbReference type="PANTHER" id="PTHR11021:SF0">
    <property type="entry name" value="SMALL NUCLEAR RIBONUCLEOPROTEIN F"/>
    <property type="match status" value="1"/>
</dbReference>
<evidence type="ECO:0000313" key="13">
    <source>
        <dbReference type="Proteomes" id="UP000001640"/>
    </source>
</evidence>
<dbReference type="GO" id="GO:0071013">
    <property type="term" value="C:catalytic step 2 spliceosome"/>
    <property type="evidence" value="ECO:0007669"/>
    <property type="project" value="TreeGrafter"/>
</dbReference>
<evidence type="ECO:0000256" key="1">
    <source>
        <dbReference type="ARBA" id="ARBA00004123"/>
    </source>
</evidence>
<dbReference type="InterPro" id="IPR010920">
    <property type="entry name" value="LSM_dom_sf"/>
</dbReference>
<comment type="subcellular location">
    <subcellularLocation>
        <location evidence="1 10">Nucleus</location>
    </subcellularLocation>
</comment>
<dbReference type="GO" id="GO:0005686">
    <property type="term" value="C:U2 snRNP"/>
    <property type="evidence" value="ECO:0007669"/>
    <property type="project" value="EnsemblFungi"/>
</dbReference>
<dbReference type="OMA" id="GYMNVQL"/>
<dbReference type="InterPro" id="IPR047575">
    <property type="entry name" value="Sm"/>
</dbReference>
<dbReference type="SMART" id="SM00651">
    <property type="entry name" value="Sm"/>
    <property type="match status" value="1"/>
</dbReference>
<evidence type="ECO:0000256" key="9">
    <source>
        <dbReference type="ARBA" id="ARBA00030144"/>
    </source>
</evidence>
<feature type="domain" description="Sm" evidence="11">
    <location>
        <begin position="1"/>
        <end position="64"/>
    </location>
</feature>
<evidence type="ECO:0000259" key="11">
    <source>
        <dbReference type="PROSITE" id="PS52002"/>
    </source>
</evidence>
<dbReference type="Proteomes" id="UP000001640">
    <property type="component" value="Chromosome 1"/>
</dbReference>
<dbReference type="GO" id="GO:0008266">
    <property type="term" value="F:poly(U) RNA binding"/>
    <property type="evidence" value="ECO:0007669"/>
    <property type="project" value="EnsemblFungi"/>
</dbReference>
<dbReference type="InterPro" id="IPR034100">
    <property type="entry name" value="Sm_F"/>
</dbReference>
<dbReference type="EMBL" id="HE576752">
    <property type="protein sequence ID" value="CCC68080.1"/>
    <property type="molecule type" value="Genomic_DNA"/>
</dbReference>
<gene>
    <name evidence="12" type="primary">NCAS0A15220</name>
    <name evidence="12" type="ordered locus">NCAS_0A15220</name>
</gene>
<dbReference type="GO" id="GO:0005687">
    <property type="term" value="C:U4 snRNP"/>
    <property type="evidence" value="ECO:0007669"/>
    <property type="project" value="EnsemblFungi"/>
</dbReference>
<comment type="similarity">
    <text evidence="2 10">Belongs to the snRNP Sm proteins family. SmF/LSm6 subfamily.</text>
</comment>
<evidence type="ECO:0000256" key="7">
    <source>
        <dbReference type="ARBA" id="ARBA00023242"/>
    </source>
</evidence>
<evidence type="ECO:0000256" key="3">
    <source>
        <dbReference type="ARBA" id="ARBA00022664"/>
    </source>
</evidence>
<evidence type="ECO:0000256" key="8">
    <source>
        <dbReference type="ARBA" id="ARBA00023274"/>
    </source>
</evidence>
<keyword evidence="6 10" id="KW-0508">mRNA splicing</keyword>
<evidence type="ECO:0000256" key="4">
    <source>
        <dbReference type="ARBA" id="ARBA00022728"/>
    </source>
</evidence>
<keyword evidence="13" id="KW-1185">Reference proteome</keyword>
<name>G0V9C9_NAUCA</name>
<dbReference type="InterPro" id="IPR001163">
    <property type="entry name" value="Sm_dom_euk/arc"/>
</dbReference>
<dbReference type="KEGG" id="ncs:NCAS_0A15220"/>
<dbReference type="STRING" id="1064592.G0V9C9"/>
<dbReference type="SUPFAM" id="SSF50182">
    <property type="entry name" value="Sm-like ribonucleoproteins"/>
    <property type="match status" value="1"/>
</dbReference>
<dbReference type="GO" id="GO:0034715">
    <property type="term" value="C:pICln-Sm protein complex"/>
    <property type="evidence" value="ECO:0007669"/>
    <property type="project" value="TreeGrafter"/>
</dbReference>
<sequence>MKPVVVTLKFNRTQYKGTLVSTDNYFNVQLSNAEEIVAGEHKGKVGDIFIRCNNVLWIGEDLDKKASEEKGETD</sequence>
<dbReference type="GO" id="GO:0005682">
    <property type="term" value="C:U5 snRNP"/>
    <property type="evidence" value="ECO:0007669"/>
    <property type="project" value="EnsemblFungi"/>
</dbReference>
<organism evidence="12 13">
    <name type="scientific">Naumovozyma castellii</name>
    <name type="common">Yeast</name>
    <name type="synonym">Saccharomyces castellii</name>
    <dbReference type="NCBI Taxonomy" id="27288"/>
    <lineage>
        <taxon>Eukaryota</taxon>
        <taxon>Fungi</taxon>
        <taxon>Dikarya</taxon>
        <taxon>Ascomycota</taxon>
        <taxon>Saccharomycotina</taxon>
        <taxon>Saccharomycetes</taxon>
        <taxon>Saccharomycetales</taxon>
        <taxon>Saccharomycetaceae</taxon>
        <taxon>Naumovozyma</taxon>
    </lineage>
</organism>
<evidence type="ECO:0000256" key="2">
    <source>
        <dbReference type="ARBA" id="ARBA00007927"/>
    </source>
</evidence>
<dbReference type="GO" id="GO:0036261">
    <property type="term" value="P:7-methylguanosine cap hypermethylation"/>
    <property type="evidence" value="ECO:0007669"/>
    <property type="project" value="EnsemblFungi"/>
</dbReference>
<dbReference type="CDD" id="cd01722">
    <property type="entry name" value="Sm_F"/>
    <property type="match status" value="1"/>
</dbReference>
<evidence type="ECO:0000256" key="10">
    <source>
        <dbReference type="PIRNR" id="PIRNR006609"/>
    </source>
</evidence>
<protein>
    <recommendedName>
        <fullName evidence="9">Sm protein F</fullName>
    </recommendedName>
</protein>
<accession>G0V9C9</accession>
<keyword evidence="5 10" id="KW-0694">RNA-binding</keyword>
<proteinExistence type="inferred from homology"/>
<dbReference type="PROSITE" id="PS52002">
    <property type="entry name" value="SM"/>
    <property type="match status" value="1"/>
</dbReference>
<keyword evidence="8 10" id="KW-0687">Ribonucleoprotein</keyword>
<keyword evidence="4 10" id="KW-0747">Spliceosome</keyword>
<keyword evidence="7 10" id="KW-0539">Nucleus</keyword>
<reference key="2">
    <citation type="submission" date="2011-08" db="EMBL/GenBank/DDBJ databases">
        <title>Genome sequence of Naumovozyma castellii.</title>
        <authorList>
            <person name="Gordon J.L."/>
            <person name="Armisen D."/>
            <person name="Proux-Wera E."/>
            <person name="OhEigeartaigh S.S."/>
            <person name="Byrne K.P."/>
            <person name="Wolfe K.H."/>
        </authorList>
    </citation>
    <scope>NUCLEOTIDE SEQUENCE</scope>
    <source>
        <strain>Type strain:CBS 4309</strain>
    </source>
</reference>
<evidence type="ECO:0000256" key="6">
    <source>
        <dbReference type="ARBA" id="ARBA00023187"/>
    </source>
</evidence>
<dbReference type="PIRSF" id="PIRSF006609">
    <property type="entry name" value="snRNP_SmF"/>
    <property type="match status" value="1"/>
</dbReference>
<dbReference type="GO" id="GO:0071014">
    <property type="term" value="C:post-mRNA release spliceosomal complex"/>
    <property type="evidence" value="ECO:0007669"/>
    <property type="project" value="EnsemblFungi"/>
</dbReference>
<evidence type="ECO:0000256" key="5">
    <source>
        <dbReference type="ARBA" id="ARBA00022884"/>
    </source>
</evidence>
<dbReference type="GO" id="GO:0000974">
    <property type="term" value="C:Prp19 complex"/>
    <property type="evidence" value="ECO:0007669"/>
    <property type="project" value="EnsemblFungi"/>
</dbReference>
<dbReference type="AlphaFoldDB" id="G0V9C9"/>
<dbReference type="HOGENOM" id="CLU_076902_12_3_1"/>
<evidence type="ECO:0000313" key="12">
    <source>
        <dbReference type="EMBL" id="CCC68080.1"/>
    </source>
</evidence>